<evidence type="ECO:0000313" key="1">
    <source>
        <dbReference type="EMBL" id="WOQ70659.1"/>
    </source>
</evidence>
<reference evidence="1 2" key="1">
    <citation type="submission" date="2023-10" db="EMBL/GenBank/DDBJ databases">
        <title>Y20.</title>
        <authorList>
            <person name="Zhang G."/>
            <person name="Ding Y."/>
        </authorList>
    </citation>
    <scope>NUCLEOTIDE SEQUENCE [LARGE SCALE GENOMIC DNA]</scope>
    <source>
        <strain evidence="1 2">Y20</strain>
    </source>
</reference>
<evidence type="ECO:0000313" key="2">
    <source>
        <dbReference type="Proteomes" id="UP001329313"/>
    </source>
</evidence>
<proteinExistence type="predicted"/>
<protein>
    <submittedName>
        <fullName evidence="1">Uncharacterized protein</fullName>
    </submittedName>
</protein>
<gene>
    <name evidence="1" type="ORF">RYJ27_05540</name>
</gene>
<dbReference type="KEGG" id="mliy:RYJ27_05540"/>
<dbReference type="EMBL" id="CP137080">
    <property type="protein sequence ID" value="WOQ70659.1"/>
    <property type="molecule type" value="Genomic_DNA"/>
</dbReference>
<organism evidence="1 2">
    <name type="scientific">Microbacterium limosum</name>
    <dbReference type="NCBI Taxonomy" id="3079935"/>
    <lineage>
        <taxon>Bacteria</taxon>
        <taxon>Bacillati</taxon>
        <taxon>Actinomycetota</taxon>
        <taxon>Actinomycetes</taxon>
        <taxon>Micrococcales</taxon>
        <taxon>Microbacteriaceae</taxon>
        <taxon>Microbacterium</taxon>
    </lineage>
</organism>
<sequence length="55" mass="6249">MPDSAYADWYARLMRLITAQDAVPIAFADYYDTRQGWEIGWGSGVFVEAPPLLPR</sequence>
<dbReference type="AlphaFoldDB" id="A0AAU0MJF8"/>
<name>A0AAU0MJF8_9MICO</name>
<keyword evidence="2" id="KW-1185">Reference proteome</keyword>
<dbReference type="RefSeq" id="WP_330171730.1">
    <property type="nucleotide sequence ID" value="NZ_CP137080.1"/>
</dbReference>
<dbReference type="Proteomes" id="UP001329313">
    <property type="component" value="Chromosome"/>
</dbReference>
<accession>A0AAU0MJF8</accession>